<sequence length="210" mass="22601">MTDFTIKPPSQEDVDTHASLDPYRVTPSGRFKATLGTAERMENDSQTWVAVGIPVTLVTTIDGEEAIGEVTVAGRGERTNVSTELFERKQEDGEWIPTIGDDGEPVRRTDDGAQTAYSMGYKTLVQLMQSVGALASGDTDLSALGFLNGTGLLDADAIIAALSGYDGAEVGVQLRNQAQRRKDASGKKVAVRDSENKVRRESVITDFFAL</sequence>
<name>A0A0F9JD20_9ZZZZ</name>
<reference evidence="2" key="1">
    <citation type="journal article" date="2015" name="Nature">
        <title>Complex archaea that bridge the gap between prokaryotes and eukaryotes.</title>
        <authorList>
            <person name="Spang A."/>
            <person name="Saw J.H."/>
            <person name="Jorgensen S.L."/>
            <person name="Zaremba-Niedzwiedzka K."/>
            <person name="Martijn J."/>
            <person name="Lind A.E."/>
            <person name="van Eijk R."/>
            <person name="Schleper C."/>
            <person name="Guy L."/>
            <person name="Ettema T.J."/>
        </authorList>
    </citation>
    <scope>NUCLEOTIDE SEQUENCE</scope>
</reference>
<evidence type="ECO:0000256" key="1">
    <source>
        <dbReference type="SAM" id="MobiDB-lite"/>
    </source>
</evidence>
<evidence type="ECO:0000313" key="2">
    <source>
        <dbReference type="EMBL" id="KKL96927.1"/>
    </source>
</evidence>
<organism evidence="2">
    <name type="scientific">marine sediment metagenome</name>
    <dbReference type="NCBI Taxonomy" id="412755"/>
    <lineage>
        <taxon>unclassified sequences</taxon>
        <taxon>metagenomes</taxon>
        <taxon>ecological metagenomes</taxon>
    </lineage>
</organism>
<feature type="region of interest" description="Disordered" evidence="1">
    <location>
        <begin position="1"/>
        <end position="21"/>
    </location>
</feature>
<dbReference type="AlphaFoldDB" id="A0A0F9JD20"/>
<gene>
    <name evidence="2" type="ORF">LCGC14_1839630</name>
</gene>
<comment type="caution">
    <text evidence="2">The sequence shown here is derived from an EMBL/GenBank/DDBJ whole genome shotgun (WGS) entry which is preliminary data.</text>
</comment>
<protein>
    <submittedName>
        <fullName evidence="2">Uncharacterized protein</fullName>
    </submittedName>
</protein>
<accession>A0A0F9JD20</accession>
<dbReference type="EMBL" id="LAZR01018298">
    <property type="protein sequence ID" value="KKL96927.1"/>
    <property type="molecule type" value="Genomic_DNA"/>
</dbReference>
<proteinExistence type="predicted"/>